<proteinExistence type="predicted"/>
<evidence type="ECO:0000259" key="1">
    <source>
        <dbReference type="PROSITE" id="PS50853"/>
    </source>
</evidence>
<protein>
    <submittedName>
        <fullName evidence="2">TENASCIN, FIBRONECTIN TYPE-III, HEPARIN, EXTRACELLULAR.55A</fullName>
    </submittedName>
</protein>
<name>A0A8S5LHU2_9CAUD</name>
<dbReference type="InterPro" id="IPR003961">
    <property type="entry name" value="FN3_dom"/>
</dbReference>
<accession>A0A8S5LHU2</accession>
<organism evidence="2">
    <name type="scientific">Myoviridae sp. ctbwh6</name>
    <dbReference type="NCBI Taxonomy" id="2827611"/>
    <lineage>
        <taxon>Viruses</taxon>
        <taxon>Duplodnaviria</taxon>
        <taxon>Heunggongvirae</taxon>
        <taxon>Uroviricota</taxon>
        <taxon>Caudoviricetes</taxon>
    </lineage>
</organism>
<dbReference type="CDD" id="cd00063">
    <property type="entry name" value="FN3"/>
    <property type="match status" value="2"/>
</dbReference>
<dbReference type="InterPro" id="IPR046240">
    <property type="entry name" value="DUF6273"/>
</dbReference>
<dbReference type="Pfam" id="PF19789">
    <property type="entry name" value="DUF6273"/>
    <property type="match status" value="1"/>
</dbReference>
<dbReference type="EMBL" id="BK015852">
    <property type="protein sequence ID" value="DAD69574.1"/>
    <property type="molecule type" value="Genomic_DNA"/>
</dbReference>
<dbReference type="SUPFAM" id="SSF49265">
    <property type="entry name" value="Fibronectin type III"/>
    <property type="match status" value="1"/>
</dbReference>
<dbReference type="InterPro" id="IPR036116">
    <property type="entry name" value="FN3_sf"/>
</dbReference>
<evidence type="ECO:0000313" key="2">
    <source>
        <dbReference type="EMBL" id="DAD69574.1"/>
    </source>
</evidence>
<dbReference type="PROSITE" id="PS50853">
    <property type="entry name" value="FN3"/>
    <property type="match status" value="2"/>
</dbReference>
<dbReference type="Gene3D" id="2.60.40.10">
    <property type="entry name" value="Immunoglobulins"/>
    <property type="match status" value="2"/>
</dbReference>
<reference evidence="2" key="1">
    <citation type="journal article" date="2021" name="Proc. Natl. Acad. Sci. U.S.A.">
        <title>A Catalog of Tens of Thousands of Viruses from Human Metagenomes Reveals Hidden Associations with Chronic Diseases.</title>
        <authorList>
            <person name="Tisza M.J."/>
            <person name="Buck C.B."/>
        </authorList>
    </citation>
    <scope>NUCLEOTIDE SEQUENCE</scope>
    <source>
        <strain evidence="2">Ctbwh6</strain>
    </source>
</reference>
<feature type="domain" description="Fibronectin type-III" evidence="1">
    <location>
        <begin position="330"/>
        <end position="423"/>
    </location>
</feature>
<sequence length="622" mass="66034">MATTALGNKAVGSTIKLNVNGTAKEFIVVHQGKPSSIYDNSCNGVWLLMKDVYENRQWHSSNVNDYANSTIHSYLNSTFLAMFDSNIQKAIKQVKLPYRAGSGYGKTVTSGANGLSAKIFLLSSTEVNLVHGYEPTNEGACLSYFSGTTQNGSDTKRVAYLNGSATLWWLRSPYCNSNRGSSLALLVSSGGYWNGYRCSGSLGIRPALVLPSTLLVSDDGSVSTNTAPSTPSSITVPSSIMGGSSIKISWAASTDAEGNLAGYIVERSTDGGSTWNQIYQSTATSTTNTVAKGTTSVMYRVKAYDDEGLASGWKTSSQVTVVNNDPPSACPSISVPNEVTGGGTLVITWTAATDADGNLSGYILERCINGGSSWSQVYKGKNLTYTDTITKGWTKVRYRVKAYDSYNAESGYTTSAERTVDNNSAPTITCGSASGSDLGTKSSGFSVNYSVNDEDSADAVTVTEKLDGEVKRTFTATKQATNSFAVTGEYFQKITNGEHTLSIVATDGKKTVTHTLTFTKSVTKAVITLETPMDADDEITICAITVGGSIPADATFKVEVTNNAKDSSPVWEDCTTEAKNGRNHLFTNKTAANGWSFNFRVTAERGASGTSGYITSIQGGFQ</sequence>
<feature type="domain" description="Fibronectin type-III" evidence="1">
    <location>
        <begin position="227"/>
        <end position="325"/>
    </location>
</feature>
<dbReference type="InterPro" id="IPR013783">
    <property type="entry name" value="Ig-like_fold"/>
</dbReference>